<organism evidence="7 8">
    <name type="scientific">Setaria italica</name>
    <name type="common">Foxtail millet</name>
    <name type="synonym">Panicum italicum</name>
    <dbReference type="NCBI Taxonomy" id="4555"/>
    <lineage>
        <taxon>Eukaryota</taxon>
        <taxon>Viridiplantae</taxon>
        <taxon>Streptophyta</taxon>
        <taxon>Embryophyta</taxon>
        <taxon>Tracheophyta</taxon>
        <taxon>Spermatophyta</taxon>
        <taxon>Magnoliopsida</taxon>
        <taxon>Liliopsida</taxon>
        <taxon>Poales</taxon>
        <taxon>Poaceae</taxon>
        <taxon>PACMAD clade</taxon>
        <taxon>Panicoideae</taxon>
        <taxon>Panicodae</taxon>
        <taxon>Paniceae</taxon>
        <taxon>Cenchrinae</taxon>
        <taxon>Setaria</taxon>
    </lineage>
</organism>
<keyword evidence="2" id="KW-0805">Transcription regulation</keyword>
<evidence type="ECO:0000256" key="2">
    <source>
        <dbReference type="ARBA" id="ARBA00023015"/>
    </source>
</evidence>
<dbReference type="Gene3D" id="3.40.1810.10">
    <property type="entry name" value="Transcription factor, MADS-box"/>
    <property type="match status" value="1"/>
</dbReference>
<dbReference type="GO" id="GO:0000981">
    <property type="term" value="F:DNA-binding transcription factor activity, RNA polymerase II-specific"/>
    <property type="evidence" value="ECO:0000318"/>
    <property type="project" value="GO_Central"/>
</dbReference>
<dbReference type="Proteomes" id="UP000004995">
    <property type="component" value="Unassembled WGS sequence"/>
</dbReference>
<keyword evidence="8" id="KW-1185">Reference proteome</keyword>
<reference evidence="8" key="1">
    <citation type="journal article" date="2012" name="Nat. Biotechnol.">
        <title>Reference genome sequence of the model plant Setaria.</title>
        <authorList>
            <person name="Bennetzen J.L."/>
            <person name="Schmutz J."/>
            <person name="Wang H."/>
            <person name="Percifield R."/>
            <person name="Hawkins J."/>
            <person name="Pontaroli A.C."/>
            <person name="Estep M."/>
            <person name="Feng L."/>
            <person name="Vaughn J.N."/>
            <person name="Grimwood J."/>
            <person name="Jenkins J."/>
            <person name="Barry K."/>
            <person name="Lindquist E."/>
            <person name="Hellsten U."/>
            <person name="Deshpande S."/>
            <person name="Wang X."/>
            <person name="Wu X."/>
            <person name="Mitros T."/>
            <person name="Triplett J."/>
            <person name="Yang X."/>
            <person name="Ye C.Y."/>
            <person name="Mauro-Herrera M."/>
            <person name="Wang L."/>
            <person name="Li P."/>
            <person name="Sharma M."/>
            <person name="Sharma R."/>
            <person name="Ronald P.C."/>
            <person name="Panaud O."/>
            <person name="Kellogg E.A."/>
            <person name="Brutnell T.P."/>
            <person name="Doust A.N."/>
            <person name="Tuskan G.A."/>
            <person name="Rokhsar D."/>
            <person name="Devos K.M."/>
        </authorList>
    </citation>
    <scope>NUCLEOTIDE SEQUENCE [LARGE SCALE GENOMIC DNA]</scope>
    <source>
        <strain evidence="8">cv. Yugu1</strain>
    </source>
</reference>
<evidence type="ECO:0000256" key="3">
    <source>
        <dbReference type="ARBA" id="ARBA00023125"/>
    </source>
</evidence>
<evidence type="ECO:0000256" key="4">
    <source>
        <dbReference type="ARBA" id="ARBA00023163"/>
    </source>
</evidence>
<dbReference type="InterPro" id="IPR002100">
    <property type="entry name" value="TF_MADSbox"/>
</dbReference>
<dbReference type="AlphaFoldDB" id="K3ZCB8"/>
<keyword evidence="5" id="KW-0539">Nucleus</keyword>
<proteinExistence type="predicted"/>
<dbReference type="Gramene" id="KQL16146">
    <property type="protein sequence ID" value="KQL16146"/>
    <property type="gene ID" value="SETIT_024192mg"/>
</dbReference>
<dbReference type="Pfam" id="PF00319">
    <property type="entry name" value="SRF-TF"/>
    <property type="match status" value="1"/>
</dbReference>
<dbReference type="GO" id="GO:0046983">
    <property type="term" value="F:protein dimerization activity"/>
    <property type="evidence" value="ECO:0007669"/>
    <property type="project" value="InterPro"/>
</dbReference>
<dbReference type="InterPro" id="IPR036879">
    <property type="entry name" value="TF_MADSbox_sf"/>
</dbReference>
<dbReference type="InParanoid" id="K3ZCB8"/>
<dbReference type="GO" id="GO:0006357">
    <property type="term" value="P:regulation of transcription by RNA polymerase II"/>
    <property type="evidence" value="ECO:0000318"/>
    <property type="project" value="GO_Central"/>
</dbReference>
<dbReference type="EMBL" id="AGNK02001864">
    <property type="status" value="NOT_ANNOTATED_CDS"/>
    <property type="molecule type" value="Genomic_DNA"/>
</dbReference>
<keyword evidence="4" id="KW-0804">Transcription</keyword>
<evidence type="ECO:0000259" key="6">
    <source>
        <dbReference type="Pfam" id="PF00319"/>
    </source>
</evidence>
<feature type="domain" description="MADS-box" evidence="6">
    <location>
        <begin position="13"/>
        <end position="54"/>
    </location>
</feature>
<dbReference type="GO" id="GO:0005634">
    <property type="term" value="C:nucleus"/>
    <property type="evidence" value="ECO:0007669"/>
    <property type="project" value="UniProtKB-SubCell"/>
</dbReference>
<reference evidence="7" key="2">
    <citation type="submission" date="2018-08" db="UniProtKB">
        <authorList>
            <consortium name="EnsemblPlants"/>
        </authorList>
    </citation>
    <scope>IDENTIFICATION</scope>
    <source>
        <strain evidence="7">Yugu1</strain>
    </source>
</reference>
<evidence type="ECO:0000313" key="8">
    <source>
        <dbReference type="Proteomes" id="UP000004995"/>
    </source>
</evidence>
<sequence>MEEADKDETKELKKSRSFSKHTKTLCSMAKDLSEEFGTHVAIITFSPTYEPKAYCATTADFVLRTYLPEFHSSPSLACVEIAEEAAARVDGMKREAEETPFLAEAERVCHAAAWSKILVAQTSVVKQNWWEVDVEALRADELSVFVRALEVLRTNVQCHLDAKESSRKDKMHP</sequence>
<accession>K3ZCB8</accession>
<evidence type="ECO:0000313" key="7">
    <source>
        <dbReference type="EnsemblPlants" id="KQL16146"/>
    </source>
</evidence>
<name>K3ZCB8_SETIT</name>
<dbReference type="EnsemblPlants" id="KQL16146">
    <property type="protein sequence ID" value="KQL16146"/>
    <property type="gene ID" value="SETIT_024192mg"/>
</dbReference>
<evidence type="ECO:0000256" key="1">
    <source>
        <dbReference type="ARBA" id="ARBA00004123"/>
    </source>
</evidence>
<dbReference type="GO" id="GO:0000978">
    <property type="term" value="F:RNA polymerase II cis-regulatory region sequence-specific DNA binding"/>
    <property type="evidence" value="ECO:0000318"/>
    <property type="project" value="GO_Central"/>
</dbReference>
<dbReference type="HOGENOM" id="CLU_053053_11_0_1"/>
<comment type="subcellular location">
    <subcellularLocation>
        <location evidence="1">Nucleus</location>
    </subcellularLocation>
</comment>
<dbReference type="SUPFAM" id="SSF55455">
    <property type="entry name" value="SRF-like"/>
    <property type="match status" value="1"/>
</dbReference>
<protein>
    <recommendedName>
        <fullName evidence="6">MADS-box domain-containing protein</fullName>
    </recommendedName>
</protein>
<evidence type="ECO:0000256" key="5">
    <source>
        <dbReference type="ARBA" id="ARBA00023242"/>
    </source>
</evidence>
<keyword evidence="3" id="KW-0238">DNA-binding</keyword>